<dbReference type="Pfam" id="PF04149">
    <property type="entry name" value="DUF397"/>
    <property type="match status" value="1"/>
</dbReference>
<feature type="region of interest" description="Disordered" evidence="1">
    <location>
        <begin position="1"/>
        <end position="24"/>
    </location>
</feature>
<feature type="compositionally biased region" description="Basic and acidic residues" evidence="1">
    <location>
        <begin position="1"/>
        <end position="12"/>
    </location>
</feature>
<gene>
    <name evidence="3" type="ORF">KDA82_08055</name>
</gene>
<evidence type="ECO:0000313" key="3">
    <source>
        <dbReference type="EMBL" id="MBR7672968.1"/>
    </source>
</evidence>
<organism evidence="3 4">
    <name type="scientific">Streptomyces daliensis</name>
    <dbReference type="NCBI Taxonomy" id="299421"/>
    <lineage>
        <taxon>Bacteria</taxon>
        <taxon>Bacillati</taxon>
        <taxon>Actinomycetota</taxon>
        <taxon>Actinomycetes</taxon>
        <taxon>Kitasatosporales</taxon>
        <taxon>Streptomycetaceae</taxon>
        <taxon>Streptomyces</taxon>
    </lineage>
</organism>
<sequence>MMRHDLPRDKWQKSSYSPDNGGQCVEKQVTADGLVAVGDSKHRDLGAHTFSPAQWQAFVAAVRDDDLV</sequence>
<feature type="domain" description="DUF397" evidence="2">
    <location>
        <begin position="10"/>
        <end position="63"/>
    </location>
</feature>
<evidence type="ECO:0000313" key="4">
    <source>
        <dbReference type="Proteomes" id="UP000675554"/>
    </source>
</evidence>
<proteinExistence type="predicted"/>
<reference evidence="3" key="1">
    <citation type="submission" date="2021-04" db="EMBL/GenBank/DDBJ databases">
        <title>Sequencing of actinobacteria type strains.</title>
        <authorList>
            <person name="Nguyen G.-S."/>
            <person name="Wentzel A."/>
        </authorList>
    </citation>
    <scope>NUCLEOTIDE SEQUENCE</scope>
    <source>
        <strain evidence="3">DSM 42095</strain>
    </source>
</reference>
<comment type="caution">
    <text evidence="3">The sequence shown here is derived from an EMBL/GenBank/DDBJ whole genome shotgun (WGS) entry which is preliminary data.</text>
</comment>
<dbReference type="Proteomes" id="UP000675554">
    <property type="component" value="Unassembled WGS sequence"/>
</dbReference>
<keyword evidence="4" id="KW-1185">Reference proteome</keyword>
<protein>
    <submittedName>
        <fullName evidence="3">DUF397 domain-containing protein</fullName>
    </submittedName>
</protein>
<dbReference type="EMBL" id="JAGSMN010000150">
    <property type="protein sequence ID" value="MBR7672968.1"/>
    <property type="molecule type" value="Genomic_DNA"/>
</dbReference>
<dbReference type="AlphaFoldDB" id="A0A8T4IM61"/>
<evidence type="ECO:0000259" key="2">
    <source>
        <dbReference type="Pfam" id="PF04149"/>
    </source>
</evidence>
<evidence type="ECO:0000256" key="1">
    <source>
        <dbReference type="SAM" id="MobiDB-lite"/>
    </source>
</evidence>
<name>A0A8T4IM61_9ACTN</name>
<accession>A0A8T4IM61</accession>
<dbReference type="InterPro" id="IPR007278">
    <property type="entry name" value="DUF397"/>
</dbReference>